<feature type="transmembrane region" description="Helical" evidence="7">
    <location>
        <begin position="56"/>
        <end position="76"/>
    </location>
</feature>
<evidence type="ECO:0000256" key="3">
    <source>
        <dbReference type="ARBA" id="ARBA00022553"/>
    </source>
</evidence>
<dbReference type="PATRIC" id="fig|1454001.3.peg.2026"/>
<keyword evidence="4" id="KW-0808">Transferase</keyword>
<feature type="transmembrane region" description="Helical" evidence="7">
    <location>
        <begin position="96"/>
        <end position="120"/>
    </location>
</feature>
<evidence type="ECO:0000256" key="5">
    <source>
        <dbReference type="ARBA" id="ARBA00022777"/>
    </source>
</evidence>
<dbReference type="EC" id="2.7.13.3" evidence="2"/>
<keyword evidence="5" id="KW-0418">Kinase</keyword>
<dbReference type="Gene3D" id="2.10.70.100">
    <property type="match status" value="1"/>
</dbReference>
<evidence type="ECO:0000259" key="8">
    <source>
        <dbReference type="Pfam" id="PF08447"/>
    </source>
</evidence>
<feature type="compositionally biased region" description="Low complexity" evidence="6">
    <location>
        <begin position="480"/>
        <end position="497"/>
    </location>
</feature>
<dbReference type="STRING" id="1454001.AW08_01986"/>
<dbReference type="InterPro" id="IPR013656">
    <property type="entry name" value="PAS_4"/>
</dbReference>
<evidence type="ECO:0000313" key="11">
    <source>
        <dbReference type="Proteomes" id="UP000020218"/>
    </source>
</evidence>
<dbReference type="AlphaFoldDB" id="A0A011NSC9"/>
<dbReference type="CDD" id="cd00130">
    <property type="entry name" value="PAS"/>
    <property type="match status" value="1"/>
</dbReference>
<dbReference type="Gene3D" id="3.30.450.20">
    <property type="entry name" value="PAS domain"/>
    <property type="match status" value="2"/>
</dbReference>
<reference evidence="10" key="1">
    <citation type="submission" date="2014-02" db="EMBL/GenBank/DDBJ databases">
        <title>Expanding our view of genomic diversity in Candidatus Accumulibacter clades.</title>
        <authorList>
            <person name="Skennerton C.T."/>
            <person name="Barr J.J."/>
            <person name="Slater F.R."/>
            <person name="Bond P.L."/>
            <person name="Tyson G.W."/>
        </authorList>
    </citation>
    <scope>NUCLEOTIDE SEQUENCE [LARGE SCALE GENOMIC DNA]</scope>
</reference>
<feature type="transmembrane region" description="Helical" evidence="7">
    <location>
        <begin position="25"/>
        <end position="44"/>
    </location>
</feature>
<accession>A0A011NSC9</accession>
<evidence type="ECO:0000259" key="9">
    <source>
        <dbReference type="Pfam" id="PF08448"/>
    </source>
</evidence>
<feature type="transmembrane region" description="Helical" evidence="7">
    <location>
        <begin position="161"/>
        <end position="184"/>
    </location>
</feature>
<dbReference type="InterPro" id="IPR035965">
    <property type="entry name" value="PAS-like_dom_sf"/>
</dbReference>
<keyword evidence="7" id="KW-0812">Transmembrane</keyword>
<comment type="caution">
    <text evidence="10">The sequence shown here is derived from an EMBL/GenBank/DDBJ whole genome shotgun (WGS) entry which is preliminary data.</text>
</comment>
<proteinExistence type="predicted"/>
<keyword evidence="7" id="KW-0472">Membrane</keyword>
<evidence type="ECO:0000256" key="1">
    <source>
        <dbReference type="ARBA" id="ARBA00000085"/>
    </source>
</evidence>
<keyword evidence="7" id="KW-1133">Transmembrane helix</keyword>
<comment type="catalytic activity">
    <reaction evidence="1">
        <text>ATP + protein L-histidine = ADP + protein N-phospho-L-histidine.</text>
        <dbReference type="EC" id="2.7.13.3"/>
    </reaction>
</comment>
<evidence type="ECO:0000256" key="6">
    <source>
        <dbReference type="SAM" id="MobiDB-lite"/>
    </source>
</evidence>
<dbReference type="EMBL" id="JFAX01000010">
    <property type="protein sequence ID" value="EXI67430.1"/>
    <property type="molecule type" value="Genomic_DNA"/>
</dbReference>
<keyword evidence="3" id="KW-0597">Phosphoprotein</keyword>
<gene>
    <name evidence="10" type="ORF">AW08_01986</name>
</gene>
<evidence type="ECO:0000256" key="2">
    <source>
        <dbReference type="ARBA" id="ARBA00012438"/>
    </source>
</evidence>
<dbReference type="InterPro" id="IPR013655">
    <property type="entry name" value="PAS_fold_3"/>
</dbReference>
<dbReference type="Proteomes" id="UP000020218">
    <property type="component" value="Unassembled WGS sequence"/>
</dbReference>
<protein>
    <recommendedName>
        <fullName evidence="2">histidine kinase</fullName>
        <ecNumber evidence="2">2.7.13.3</ecNumber>
    </recommendedName>
</protein>
<feature type="transmembrane region" description="Helical" evidence="7">
    <location>
        <begin position="127"/>
        <end position="146"/>
    </location>
</feature>
<dbReference type="InterPro" id="IPR000014">
    <property type="entry name" value="PAS"/>
</dbReference>
<dbReference type="SUPFAM" id="SSF55785">
    <property type="entry name" value="PYP-like sensor domain (PAS domain)"/>
    <property type="match status" value="2"/>
</dbReference>
<keyword evidence="11" id="KW-1185">Reference proteome</keyword>
<dbReference type="Pfam" id="PF08448">
    <property type="entry name" value="PAS_4"/>
    <property type="match status" value="1"/>
</dbReference>
<dbReference type="PANTHER" id="PTHR43304">
    <property type="entry name" value="PHYTOCHROME-LIKE PROTEIN CPH1"/>
    <property type="match status" value="1"/>
</dbReference>
<organism evidence="10 11">
    <name type="scientific">Candidatus Accumulibacter adjunctus</name>
    <dbReference type="NCBI Taxonomy" id="1454001"/>
    <lineage>
        <taxon>Bacteria</taxon>
        <taxon>Pseudomonadati</taxon>
        <taxon>Pseudomonadota</taxon>
        <taxon>Betaproteobacteria</taxon>
        <taxon>Candidatus Accumulibacter</taxon>
    </lineage>
</organism>
<dbReference type="GO" id="GO:0004673">
    <property type="term" value="F:protein histidine kinase activity"/>
    <property type="evidence" value="ECO:0007669"/>
    <property type="project" value="UniProtKB-EC"/>
</dbReference>
<evidence type="ECO:0000256" key="4">
    <source>
        <dbReference type="ARBA" id="ARBA00022679"/>
    </source>
</evidence>
<dbReference type="Pfam" id="PF08447">
    <property type="entry name" value="PAS_3"/>
    <property type="match status" value="1"/>
</dbReference>
<feature type="domain" description="PAS fold-3" evidence="8">
    <location>
        <begin position="350"/>
        <end position="439"/>
    </location>
</feature>
<evidence type="ECO:0000256" key="7">
    <source>
        <dbReference type="SAM" id="Phobius"/>
    </source>
</evidence>
<evidence type="ECO:0000313" key="10">
    <source>
        <dbReference type="EMBL" id="EXI67430.1"/>
    </source>
</evidence>
<feature type="region of interest" description="Disordered" evidence="6">
    <location>
        <begin position="469"/>
        <end position="497"/>
    </location>
</feature>
<dbReference type="InterPro" id="IPR052162">
    <property type="entry name" value="Sensor_kinase/Photoreceptor"/>
</dbReference>
<dbReference type="PANTHER" id="PTHR43304:SF1">
    <property type="entry name" value="PAC DOMAIN-CONTAINING PROTEIN"/>
    <property type="match status" value="1"/>
</dbReference>
<sequence>MSGRGVIDWFVPPAADARVAARARVVAGSLLTISAVVSLLLLVFIGLRSRPSTLELGLFAVAIMTPVGAAIAIRYVSRPTEVLLVTNVLGSAYVAVWAFASGGVLSAATPWLIALLATVGTFGRARVLLVAFAIDVALLTGLYWATGRDLLPASVVPAEEAALLAFIGQLSSLAVVAMAARLVLRARAEAQASIRHGEQRLQRIVNGMPAAIAHADCSGSVPRYSFVNRRYAERFRRTAESVGGMAMPELPGDEVYRGILPHLQQVWRGEAVEYDVALPTTDDGTRYDRMYLLPDRADDGSVQGAYIFGIDDSERKRALLALEHSQQKLAEAQAMAHVGNWEFDLETDRMEWSDEVYRICGLEPRCFTPYFAADYVAATHAEDRPQLATAVAQLLATSLPQRLEHRIVRPDGAERTVEVRAEVMRTDAGGRIIRLVGVVQDSLTMGRSTSMPVARRTVPCISLSAIAASASRRRSRRRSSMPSRRPSRARPGASVARGSDCRSRVSWCA</sequence>
<feature type="domain" description="PAS fold-4" evidence="9">
    <location>
        <begin position="223"/>
        <end position="317"/>
    </location>
</feature>
<name>A0A011NSC9_9PROT</name>